<evidence type="ECO:0000256" key="4">
    <source>
        <dbReference type="ARBA" id="ARBA00022692"/>
    </source>
</evidence>
<dbReference type="SUPFAM" id="SSF52540">
    <property type="entry name" value="P-loop containing nucleoside triphosphate hydrolases"/>
    <property type="match status" value="2"/>
</dbReference>
<protein>
    <submittedName>
        <fullName evidence="12">ABC-2 type transporter-domain containing protein</fullName>
    </submittedName>
</protein>
<evidence type="ECO:0000256" key="5">
    <source>
        <dbReference type="ARBA" id="ARBA00022741"/>
    </source>
</evidence>
<dbReference type="InterPro" id="IPR027417">
    <property type="entry name" value="P-loop_NTPase"/>
</dbReference>
<dbReference type="InterPro" id="IPR029481">
    <property type="entry name" value="ABC_trans_N"/>
</dbReference>
<feature type="compositionally biased region" description="Polar residues" evidence="9">
    <location>
        <begin position="1557"/>
        <end position="1572"/>
    </location>
</feature>
<feature type="transmembrane region" description="Helical" evidence="10">
    <location>
        <begin position="722"/>
        <end position="742"/>
    </location>
</feature>
<comment type="subcellular location">
    <subcellularLocation>
        <location evidence="1">Membrane</location>
        <topology evidence="1">Multi-pass membrane protein</topology>
    </subcellularLocation>
</comment>
<feature type="transmembrane region" description="Helical" evidence="10">
    <location>
        <begin position="615"/>
        <end position="636"/>
    </location>
</feature>
<feature type="transmembrane region" description="Helical" evidence="10">
    <location>
        <begin position="1370"/>
        <end position="1390"/>
    </location>
</feature>
<dbReference type="Pfam" id="PF14510">
    <property type="entry name" value="ABC_trans_N"/>
    <property type="match status" value="1"/>
</dbReference>
<feature type="domain" description="ABC transporter" evidence="11">
    <location>
        <begin position="220"/>
        <end position="468"/>
    </location>
</feature>
<feature type="transmembrane region" description="Helical" evidence="10">
    <location>
        <begin position="692"/>
        <end position="710"/>
    </location>
</feature>
<evidence type="ECO:0000256" key="3">
    <source>
        <dbReference type="ARBA" id="ARBA00022448"/>
    </source>
</evidence>
<evidence type="ECO:0000256" key="10">
    <source>
        <dbReference type="SAM" id="Phobius"/>
    </source>
</evidence>
<dbReference type="Pfam" id="PF19055">
    <property type="entry name" value="ABC2_membrane_7"/>
    <property type="match status" value="1"/>
</dbReference>
<dbReference type="InterPro" id="IPR043926">
    <property type="entry name" value="ABCG_dom"/>
</dbReference>
<feature type="compositionally biased region" description="Low complexity" evidence="9">
    <location>
        <begin position="89"/>
        <end position="103"/>
    </location>
</feature>
<feature type="transmembrane region" description="Helical" evidence="10">
    <location>
        <begin position="657"/>
        <end position="680"/>
    </location>
</feature>
<dbReference type="InterPro" id="IPR003439">
    <property type="entry name" value="ABC_transporter-like_ATP-bd"/>
</dbReference>
<dbReference type="Gene3D" id="3.40.50.300">
    <property type="entry name" value="P-loop containing nucleotide triphosphate hydrolases"/>
    <property type="match status" value="2"/>
</dbReference>
<dbReference type="InterPro" id="IPR013525">
    <property type="entry name" value="ABC2_TM"/>
</dbReference>
<gene>
    <name evidence="12" type="ORF">AAT19DRAFT_14911</name>
</gene>
<feature type="transmembrane region" description="Helical" evidence="10">
    <location>
        <begin position="1327"/>
        <end position="1358"/>
    </location>
</feature>
<feature type="region of interest" description="Disordered" evidence="9">
    <location>
        <begin position="73"/>
        <end position="114"/>
    </location>
</feature>
<keyword evidence="8 10" id="KW-0472">Membrane</keyword>
<name>A0A2T0A989_RHOTO</name>
<dbReference type="Proteomes" id="UP000239560">
    <property type="component" value="Unassembled WGS sequence"/>
</dbReference>
<evidence type="ECO:0000259" key="11">
    <source>
        <dbReference type="PROSITE" id="PS50893"/>
    </source>
</evidence>
<keyword evidence="4 10" id="KW-0812">Transmembrane</keyword>
<feature type="transmembrane region" description="Helical" evidence="10">
    <location>
        <begin position="1521"/>
        <end position="1542"/>
    </location>
</feature>
<dbReference type="CDD" id="cd03232">
    <property type="entry name" value="ABCG_PDR_domain2"/>
    <property type="match status" value="1"/>
</dbReference>
<dbReference type="InterPro" id="IPR003593">
    <property type="entry name" value="AAA+_ATPase"/>
</dbReference>
<dbReference type="Pfam" id="PF01061">
    <property type="entry name" value="ABC2_membrane"/>
    <property type="match status" value="2"/>
</dbReference>
<feature type="transmembrane region" description="Helical" evidence="10">
    <location>
        <begin position="1397"/>
        <end position="1417"/>
    </location>
</feature>
<dbReference type="InterPro" id="IPR034001">
    <property type="entry name" value="ABCG_PDR_1"/>
</dbReference>
<dbReference type="OrthoDB" id="245989at2759"/>
<keyword evidence="6" id="KW-0067">ATP-binding</keyword>
<feature type="transmembrane region" description="Helical" evidence="10">
    <location>
        <begin position="579"/>
        <end position="603"/>
    </location>
</feature>
<dbReference type="InterPro" id="IPR017871">
    <property type="entry name" value="ABC_transporter-like_CS"/>
</dbReference>
<dbReference type="PROSITE" id="PS50893">
    <property type="entry name" value="ABC_TRANSPORTER_2"/>
    <property type="match status" value="2"/>
</dbReference>
<feature type="transmembrane region" description="Helical" evidence="10">
    <location>
        <begin position="1288"/>
        <end position="1306"/>
    </location>
</feature>
<feature type="compositionally biased region" description="Basic and acidic residues" evidence="9">
    <location>
        <begin position="1573"/>
        <end position="1590"/>
    </location>
</feature>
<dbReference type="Pfam" id="PF00005">
    <property type="entry name" value="ABC_tran"/>
    <property type="match status" value="2"/>
</dbReference>
<organism evidence="12 13">
    <name type="scientific">Rhodotorula toruloides</name>
    <name type="common">Yeast</name>
    <name type="synonym">Rhodosporidium toruloides</name>
    <dbReference type="NCBI Taxonomy" id="5286"/>
    <lineage>
        <taxon>Eukaryota</taxon>
        <taxon>Fungi</taxon>
        <taxon>Dikarya</taxon>
        <taxon>Basidiomycota</taxon>
        <taxon>Pucciniomycotina</taxon>
        <taxon>Microbotryomycetes</taxon>
        <taxon>Sporidiobolales</taxon>
        <taxon>Sporidiobolaceae</taxon>
        <taxon>Rhodotorula</taxon>
    </lineage>
</organism>
<evidence type="ECO:0000256" key="2">
    <source>
        <dbReference type="ARBA" id="ARBA00006012"/>
    </source>
</evidence>
<dbReference type="GO" id="GO:0140359">
    <property type="term" value="F:ABC-type transporter activity"/>
    <property type="evidence" value="ECO:0007669"/>
    <property type="project" value="InterPro"/>
</dbReference>
<dbReference type="GO" id="GO:0016020">
    <property type="term" value="C:membrane"/>
    <property type="evidence" value="ECO:0007669"/>
    <property type="project" value="UniProtKB-SubCell"/>
</dbReference>
<feature type="region of interest" description="Disordered" evidence="9">
    <location>
        <begin position="881"/>
        <end position="900"/>
    </location>
</feature>
<feature type="transmembrane region" description="Helical" evidence="10">
    <location>
        <begin position="1437"/>
        <end position="1454"/>
    </location>
</feature>
<dbReference type="EMBL" id="LCTV02000006">
    <property type="protein sequence ID" value="PRQ74558.1"/>
    <property type="molecule type" value="Genomic_DNA"/>
</dbReference>
<dbReference type="Pfam" id="PF06422">
    <property type="entry name" value="PDR_CDR"/>
    <property type="match status" value="1"/>
</dbReference>
<comment type="caution">
    <text evidence="12">The sequence shown here is derived from an EMBL/GenBank/DDBJ whole genome shotgun (WGS) entry which is preliminary data.</text>
</comment>
<evidence type="ECO:0000313" key="13">
    <source>
        <dbReference type="Proteomes" id="UP000239560"/>
    </source>
</evidence>
<sequence>MAVPASQPELATPDRQNPPRQARTSGGGSVIGRRGQVSDAHLLRTSLFPPGLSCCPATRFALVFDTAITANNPARRQHPRIPMTEAAKPKSTSSSSSGTLPGSEPAPVVGDKSSFAQTHPNLQRTISRDVPVNYFSPDGDLQRTLSRQQSGWSTHTQDPNAEDFDYEKHVRHLLRRAEESGIKQRALGVTFKDLTVTGEGSGISYGASLTGLVRAIPALPKTIAAMRHPKVKAILDGFTGTLRPGEMTLVLGRPGSGCTSFLKTVANYTESFRGVEGTISYDGATPQEMRKHHAGDLAYLPEDDHHLPHLTVGETLSFAAAARTPAAPARLGSRNETIERKRDVLLTLFGLKHTYNTKVGNDVVRGVSGGERKRVSIAELLTTGCKLGCHDNSSRGLDASSALEYVSALKVATKIGRLTSVLSLYQAGEQLYTLFDRVAVLYEGQLIYFGPAHMAVDYFKEMGYEPQPRQTSADFLVAVTDVKGRFPREGYESKVPKTPLEFVDYWKKSNLYKQLVEEVDARLAITESDEGRQHLESYRQSAAAERVKRQSKKSPYLISYTMMLRLAMKRRYRMQMNDLPTLAIVSIAALFQALIIGSVYFQMPKDTSGFFSRGGVIFFAILYNTFTGMAEITSSYSQRPIVVRQRNFAMLRPSADAFAQTLVDIPFKLVTVVVFDIVLYFMAGLGYTADQFFIFLLFTFLTTMAMLIFFRMLASINRAEPNATLMAGLAVLVIAIYVGYAIPRPSMRVWFRWLSYAQPVSFGFEALLTNEFRKLNVPCATLVPAGPSYPGIAVANQVCAGTQGSTPGSAIVIGSQYMEQNFGYKWSHTWRNFGFIWAYLLFFLAVNLISYEYQRDESAGGGILLFRRGKAPKELVAAIEDPARKGDEEQANPSVDATVDEAEKEKAAGTLERATDVFTWRKVCYDVNVKGGQRRLLRDVAGYVAPGKMTALMGESGAGKTTLLNVLAQRVNTGVVTGDMLVNGRPLPVSFQRQTGYAMQQDVHDPTTTVREALRFSALLRQPRTVSKAEKFAYVEEIIKLLEMEPYAEALVGEVGMGLNVEQRKRLTIGVELAAKPALLIFLDEPTSGLDANASWSIILLLRKLAEHGQAILATIHQPSSELFQAFDRLLLLKKGGQTVYFGDIGKNSETLLEYFHARADKRCKPEDNPAEYILDVIGAGAAAKVSQDWGQLWLDSDLAKKVDREIDELHRSKEGEASQADESPDAGRDFAAPVGVQFATVLRRNFANYNRDSVYVMSKVGLNVIAGLFIGFSFWASPYDQSGLQNFLFGIFMAVVLSAPLSQQLQPKFLALTQLYEARERASKMYSWPVFVITAILVEIPFNIAAGTIFFLCWYWTVGFPSSSNRAGYAYFLFIIFETYFPTFAIAVASFSPTPMAASVLFSSLFSFVIIFNGVVQPPSQLPYFWRSWMYHLTPFTYLVEGLLTNAIGGAALHCTQQQFQRIVPPSGQQCVEWLQPYTSMAGGYAQVLQDGSCGICAYSSGDQYLQQLNMSYSHRWRDVGLLFPYIGFNIFATFVGFYLFRIFDWSSLSFRGKKSSATAGQPSHESTPQNEQEKGVKIGDGRTDNELS</sequence>
<proteinExistence type="inferred from homology"/>
<feature type="region of interest" description="Disordered" evidence="9">
    <location>
        <begin position="1"/>
        <end position="33"/>
    </location>
</feature>
<dbReference type="SMART" id="SM00382">
    <property type="entry name" value="AAA"/>
    <property type="match status" value="2"/>
</dbReference>
<feature type="transmembrane region" description="Helical" evidence="10">
    <location>
        <begin position="1254"/>
        <end position="1276"/>
    </location>
</feature>
<evidence type="ECO:0000256" key="1">
    <source>
        <dbReference type="ARBA" id="ARBA00004141"/>
    </source>
</evidence>
<feature type="region of interest" description="Disordered" evidence="9">
    <location>
        <begin position="1555"/>
        <end position="1590"/>
    </location>
</feature>
<dbReference type="GO" id="GO:0005524">
    <property type="term" value="F:ATP binding"/>
    <property type="evidence" value="ECO:0007669"/>
    <property type="project" value="UniProtKB-KW"/>
</dbReference>
<evidence type="ECO:0000256" key="6">
    <source>
        <dbReference type="ARBA" id="ARBA00022840"/>
    </source>
</evidence>
<feature type="domain" description="ABC transporter" evidence="11">
    <location>
        <begin position="912"/>
        <end position="1160"/>
    </location>
</feature>
<dbReference type="InterPro" id="IPR034003">
    <property type="entry name" value="ABCG_PDR_2"/>
</dbReference>
<dbReference type="FunFam" id="3.40.50.300:FF:000054">
    <property type="entry name" value="ABC multidrug transporter atrF"/>
    <property type="match status" value="1"/>
</dbReference>
<keyword evidence="7 10" id="KW-1133">Transmembrane helix</keyword>
<keyword evidence="3" id="KW-0813">Transport</keyword>
<dbReference type="PROSITE" id="PS00211">
    <property type="entry name" value="ABC_TRANSPORTER_1"/>
    <property type="match status" value="1"/>
</dbReference>
<dbReference type="GO" id="GO:0016887">
    <property type="term" value="F:ATP hydrolysis activity"/>
    <property type="evidence" value="ECO:0007669"/>
    <property type="project" value="InterPro"/>
</dbReference>
<dbReference type="InterPro" id="IPR010929">
    <property type="entry name" value="PDR_CDR_ABC"/>
</dbReference>
<reference evidence="12 13" key="1">
    <citation type="journal article" date="2018" name="Elife">
        <title>Functional genomics of lipid metabolism in the oleaginous yeast Rhodosporidium toruloides.</title>
        <authorList>
            <person name="Coradetti S.T."/>
            <person name="Pinel D."/>
            <person name="Geiselman G."/>
            <person name="Ito M."/>
            <person name="Mondo S."/>
            <person name="Reilly M.C."/>
            <person name="Cheng Y.F."/>
            <person name="Bauer S."/>
            <person name="Grigoriev I."/>
            <person name="Gladden J.M."/>
            <person name="Simmons B.A."/>
            <person name="Brem R."/>
            <person name="Arkin A.P."/>
            <person name="Skerker J.M."/>
        </authorList>
    </citation>
    <scope>NUCLEOTIDE SEQUENCE [LARGE SCALE GENOMIC DNA]</scope>
    <source>
        <strain evidence="12 13">NBRC 0880</strain>
    </source>
</reference>
<dbReference type="CDD" id="cd03233">
    <property type="entry name" value="ABCG_PDR_domain1"/>
    <property type="match status" value="1"/>
</dbReference>
<comment type="similarity">
    <text evidence="2">Belongs to the ABC transporter superfamily. ABCG family. PDR (TC 3.A.1.205) subfamily.</text>
</comment>
<evidence type="ECO:0000313" key="12">
    <source>
        <dbReference type="EMBL" id="PRQ74558.1"/>
    </source>
</evidence>
<feature type="transmembrane region" description="Helical" evidence="10">
    <location>
        <begin position="830"/>
        <end position="849"/>
    </location>
</feature>
<keyword evidence="5" id="KW-0547">Nucleotide-binding</keyword>
<evidence type="ECO:0000256" key="7">
    <source>
        <dbReference type="ARBA" id="ARBA00022989"/>
    </source>
</evidence>
<evidence type="ECO:0000256" key="9">
    <source>
        <dbReference type="SAM" id="MobiDB-lite"/>
    </source>
</evidence>
<accession>A0A2T0A989</accession>
<feature type="compositionally biased region" description="Polar residues" evidence="9">
    <location>
        <begin position="14"/>
        <end position="24"/>
    </location>
</feature>
<evidence type="ECO:0000256" key="8">
    <source>
        <dbReference type="ARBA" id="ARBA00023136"/>
    </source>
</evidence>
<dbReference type="PANTHER" id="PTHR19241">
    <property type="entry name" value="ATP-BINDING CASSETTE TRANSPORTER"/>
    <property type="match status" value="1"/>
</dbReference>